<dbReference type="GO" id="GO:0005524">
    <property type="term" value="F:ATP binding"/>
    <property type="evidence" value="ECO:0007669"/>
    <property type="project" value="UniProtKB-KW"/>
</dbReference>
<dbReference type="Gene3D" id="3.40.50.300">
    <property type="entry name" value="P-loop containing nucleotide triphosphate hydrolases"/>
    <property type="match status" value="2"/>
</dbReference>
<evidence type="ECO:0000256" key="4">
    <source>
        <dbReference type="ARBA" id="ARBA00022741"/>
    </source>
</evidence>
<comment type="similarity">
    <text evidence="2">Belongs to the ABC transporter superfamily.</text>
</comment>
<dbReference type="EMBL" id="JBHSCW010000006">
    <property type="protein sequence ID" value="MFC4352102.1"/>
    <property type="molecule type" value="Genomic_DNA"/>
</dbReference>
<dbReference type="NCBIfam" id="NF007739">
    <property type="entry name" value="PRK10419.1"/>
    <property type="match status" value="2"/>
</dbReference>
<feature type="domain" description="ABC transporter" evidence="6">
    <location>
        <begin position="13"/>
        <end position="263"/>
    </location>
</feature>
<evidence type="ECO:0000256" key="2">
    <source>
        <dbReference type="ARBA" id="ARBA00005417"/>
    </source>
</evidence>
<dbReference type="PROSITE" id="PS00211">
    <property type="entry name" value="ABC_TRANSPORTER_1"/>
    <property type="match status" value="2"/>
</dbReference>
<keyword evidence="4" id="KW-0547">Nucleotide-binding</keyword>
<name>A0ABV8ULC4_9PROT</name>
<dbReference type="Pfam" id="PF00005">
    <property type="entry name" value="ABC_tran"/>
    <property type="match status" value="2"/>
</dbReference>
<gene>
    <name evidence="7" type="ORF">ACFOW6_11165</name>
</gene>
<keyword evidence="5 7" id="KW-0067">ATP-binding</keyword>
<keyword evidence="8" id="KW-1185">Reference proteome</keyword>
<dbReference type="InterPro" id="IPR027417">
    <property type="entry name" value="P-loop_NTPase"/>
</dbReference>
<dbReference type="InterPro" id="IPR050319">
    <property type="entry name" value="ABC_transp_ATP-bind"/>
</dbReference>
<dbReference type="InterPro" id="IPR013563">
    <property type="entry name" value="Oligopep_ABC_C"/>
</dbReference>
<evidence type="ECO:0000313" key="8">
    <source>
        <dbReference type="Proteomes" id="UP001595799"/>
    </source>
</evidence>
<evidence type="ECO:0000256" key="1">
    <source>
        <dbReference type="ARBA" id="ARBA00004417"/>
    </source>
</evidence>
<dbReference type="RefSeq" id="WP_382422452.1">
    <property type="nucleotide sequence ID" value="NZ_JBHSCW010000006.1"/>
</dbReference>
<dbReference type="InterPro" id="IPR003593">
    <property type="entry name" value="AAA+_ATPase"/>
</dbReference>
<dbReference type="SMART" id="SM00382">
    <property type="entry name" value="AAA"/>
    <property type="match status" value="2"/>
</dbReference>
<dbReference type="Pfam" id="PF08352">
    <property type="entry name" value="oligo_HPY"/>
    <property type="match status" value="2"/>
</dbReference>
<evidence type="ECO:0000259" key="6">
    <source>
        <dbReference type="PROSITE" id="PS50893"/>
    </source>
</evidence>
<dbReference type="CDD" id="cd03257">
    <property type="entry name" value="ABC_NikE_OppD_transporters"/>
    <property type="match status" value="2"/>
</dbReference>
<dbReference type="PANTHER" id="PTHR43776:SF7">
    <property type="entry name" value="D,D-DIPEPTIDE TRANSPORT ATP-BINDING PROTEIN DDPF-RELATED"/>
    <property type="match status" value="1"/>
</dbReference>
<evidence type="ECO:0000313" key="7">
    <source>
        <dbReference type="EMBL" id="MFC4352102.1"/>
    </source>
</evidence>
<reference evidence="8" key="1">
    <citation type="journal article" date="2019" name="Int. J. Syst. Evol. Microbiol.">
        <title>The Global Catalogue of Microorganisms (GCM) 10K type strain sequencing project: providing services to taxonomists for standard genome sequencing and annotation.</title>
        <authorList>
            <consortium name="The Broad Institute Genomics Platform"/>
            <consortium name="The Broad Institute Genome Sequencing Center for Infectious Disease"/>
            <person name="Wu L."/>
            <person name="Ma J."/>
        </authorList>
    </citation>
    <scope>NUCLEOTIDE SEQUENCE [LARGE SCALE GENOMIC DNA]</scope>
    <source>
        <strain evidence="8">CECT 8472</strain>
    </source>
</reference>
<dbReference type="SUPFAM" id="SSF52540">
    <property type="entry name" value="P-loop containing nucleoside triphosphate hydrolases"/>
    <property type="match status" value="2"/>
</dbReference>
<organism evidence="7 8">
    <name type="scientific">Fodinicurvata halophila</name>
    <dbReference type="NCBI Taxonomy" id="1419723"/>
    <lineage>
        <taxon>Bacteria</taxon>
        <taxon>Pseudomonadati</taxon>
        <taxon>Pseudomonadota</taxon>
        <taxon>Alphaproteobacteria</taxon>
        <taxon>Rhodospirillales</taxon>
        <taxon>Rhodovibrionaceae</taxon>
        <taxon>Fodinicurvata</taxon>
    </lineage>
</organism>
<accession>A0ABV8ULC4</accession>
<feature type="domain" description="ABC transporter" evidence="6">
    <location>
        <begin position="293"/>
        <end position="531"/>
    </location>
</feature>
<keyword evidence="3" id="KW-0813">Transport</keyword>
<dbReference type="Proteomes" id="UP001595799">
    <property type="component" value="Unassembled WGS sequence"/>
</dbReference>
<dbReference type="InterPro" id="IPR003439">
    <property type="entry name" value="ABC_transporter-like_ATP-bd"/>
</dbReference>
<dbReference type="NCBIfam" id="NF008453">
    <property type="entry name" value="PRK11308.1"/>
    <property type="match status" value="2"/>
</dbReference>
<evidence type="ECO:0000256" key="5">
    <source>
        <dbReference type="ARBA" id="ARBA00022840"/>
    </source>
</evidence>
<dbReference type="PROSITE" id="PS50893">
    <property type="entry name" value="ABC_TRANSPORTER_2"/>
    <property type="match status" value="2"/>
</dbReference>
<comment type="caution">
    <text evidence="7">The sequence shown here is derived from an EMBL/GenBank/DDBJ whole genome shotgun (WGS) entry which is preliminary data.</text>
</comment>
<dbReference type="PANTHER" id="PTHR43776">
    <property type="entry name" value="TRANSPORT ATP-BINDING PROTEIN"/>
    <property type="match status" value="1"/>
</dbReference>
<dbReference type="InterPro" id="IPR017871">
    <property type="entry name" value="ABC_transporter-like_CS"/>
</dbReference>
<evidence type="ECO:0000256" key="3">
    <source>
        <dbReference type="ARBA" id="ARBA00022448"/>
    </source>
</evidence>
<protein>
    <submittedName>
        <fullName evidence="7">ABC transporter ATP-binding protein</fullName>
    </submittedName>
</protein>
<proteinExistence type="inferred from homology"/>
<sequence>MTQSTHADSLLSLRNLGVTFRSPAGPVEALRGIDFDLRKGETLALVGESGSGKSVCALSILQLLPYPLAAHPAGSSVMFKGEELLGASQRRLRQLRGNEISMIFQEPMTSLNPLHTVEKQVREVLFLHKGYTKQAARQRTLELLEMVGLQNPARRLNAYPHELSGGQRQRVMIAMALANEPDLLIADEPTTALDVTIQAQILKLLRDLQSEMHMSLLLITHDLNVVRKNAQNVCIMTEGQIVERGTVSEVFDNPQHSYTQRLLAAEPKGQPLQVRPDAPLVMQGDDIKVHFPIRKGLLKRTVDHVKAVDGIDITVREGHTVGVVGESGSGKTTLGLALLRLVSSQGEILFEERNIQGWKSKRLRPLRRQMQVVFQDPYGSLSPRMSIAEIVGEGLKVHELEGEEDAETRIIRALQEVGLDPDSRHRYPHEFSGGQRQRIAIARAIVLQPRFIVLDEPTSALDMSVQAQIVDLLRDLQARHKLAYLFISHDLKVVRALADEVIVMKDGVVVEQGPSEDIFDSPREPYTQALLKAAFDMEAVESGVVNL</sequence>
<comment type="subcellular location">
    <subcellularLocation>
        <location evidence="1">Cell inner membrane</location>
        <topology evidence="1">Peripheral membrane protein</topology>
    </subcellularLocation>
</comment>